<dbReference type="EMBL" id="JAAEDM010000107">
    <property type="protein sequence ID" value="MBR0674024.1"/>
    <property type="molecule type" value="Genomic_DNA"/>
</dbReference>
<dbReference type="RefSeq" id="WP_211864451.1">
    <property type="nucleotide sequence ID" value="NZ_JAAEDM010000107.1"/>
</dbReference>
<keyword evidence="2" id="KW-1185">Reference proteome</keyword>
<name>A0A9X9X3P5_9PROT</name>
<organism evidence="1 2">
    <name type="scientific">Neoroseomonas soli</name>
    <dbReference type="NCBI Taxonomy" id="1081025"/>
    <lineage>
        <taxon>Bacteria</taxon>
        <taxon>Pseudomonadati</taxon>
        <taxon>Pseudomonadota</taxon>
        <taxon>Alphaproteobacteria</taxon>
        <taxon>Acetobacterales</taxon>
        <taxon>Acetobacteraceae</taxon>
        <taxon>Neoroseomonas</taxon>
    </lineage>
</organism>
<accession>A0A9X9X3P5</accession>
<gene>
    <name evidence="1" type="ORF">GXW76_22825</name>
</gene>
<evidence type="ECO:0000313" key="2">
    <source>
        <dbReference type="Proteomes" id="UP001138751"/>
    </source>
</evidence>
<evidence type="ECO:0000313" key="1">
    <source>
        <dbReference type="EMBL" id="MBR0674024.1"/>
    </source>
</evidence>
<evidence type="ECO:0008006" key="3">
    <source>
        <dbReference type="Google" id="ProtNLM"/>
    </source>
</evidence>
<sequence>MAEENTVESQIAAPSRRAALLGAAGLTLAACAGGEDPPLAGPPKGRVVLLRGLANVFSTGMDELEEKLRTAGFDASTYNHIEWRGQAQETVTLARTGRLVRPFAVVGHSLGADDGIRLAAQVGQATGLADLLVTFDPVLVGSVPPGPAHVRNYYQTTGVWGRGLSAENGFTGVLENRPVSGDNHFTIDKDPGLHGEVLRLLEQTRARLGPSGRAAPWPPA</sequence>
<dbReference type="Proteomes" id="UP001138751">
    <property type="component" value="Unassembled WGS sequence"/>
</dbReference>
<protein>
    <recommendedName>
        <fullName evidence="3">Thioesterase domain-containing protein</fullName>
    </recommendedName>
</protein>
<dbReference type="InterPro" id="IPR029058">
    <property type="entry name" value="AB_hydrolase_fold"/>
</dbReference>
<reference evidence="1" key="1">
    <citation type="submission" date="2020-01" db="EMBL/GenBank/DDBJ databases">
        <authorList>
            <person name="Rat A."/>
        </authorList>
    </citation>
    <scope>NUCLEOTIDE SEQUENCE</scope>
    <source>
        <strain evidence="1">LMG 31231</strain>
    </source>
</reference>
<reference evidence="1" key="2">
    <citation type="journal article" date="2021" name="Syst. Appl. Microbiol.">
        <title>Roseomonas hellenica sp. nov., isolated from roots of wild-growing Alkanna tinctoria.</title>
        <authorList>
            <person name="Rat A."/>
            <person name="Naranjo H.D."/>
            <person name="Lebbe L."/>
            <person name="Cnockaert M."/>
            <person name="Krigas N."/>
            <person name="Grigoriadou K."/>
            <person name="Maloupa E."/>
            <person name="Willems A."/>
        </authorList>
    </citation>
    <scope>NUCLEOTIDE SEQUENCE</scope>
    <source>
        <strain evidence="1">LMG 31231</strain>
    </source>
</reference>
<proteinExistence type="predicted"/>
<dbReference type="AlphaFoldDB" id="A0A9X9X3P5"/>
<dbReference type="SUPFAM" id="SSF53474">
    <property type="entry name" value="alpha/beta-Hydrolases"/>
    <property type="match status" value="1"/>
</dbReference>
<comment type="caution">
    <text evidence="1">The sequence shown here is derived from an EMBL/GenBank/DDBJ whole genome shotgun (WGS) entry which is preliminary data.</text>
</comment>